<evidence type="ECO:0000259" key="5">
    <source>
        <dbReference type="Pfam" id="PF03544"/>
    </source>
</evidence>
<comment type="subcellular location">
    <subcellularLocation>
        <location evidence="1">Membrane</location>
        <topology evidence="1">Single-pass membrane protein</topology>
    </subcellularLocation>
</comment>
<dbReference type="SUPFAM" id="SSF74653">
    <property type="entry name" value="TolA/TonB C-terminal domain"/>
    <property type="match status" value="1"/>
</dbReference>
<dbReference type="EMBL" id="BMJQ01000032">
    <property type="protein sequence ID" value="GGF49934.1"/>
    <property type="molecule type" value="Genomic_DNA"/>
</dbReference>
<dbReference type="Proteomes" id="UP000646365">
    <property type="component" value="Unassembled WGS sequence"/>
</dbReference>
<proteinExistence type="predicted"/>
<dbReference type="Gene3D" id="3.30.1150.10">
    <property type="match status" value="1"/>
</dbReference>
<evidence type="ECO:0000313" key="7">
    <source>
        <dbReference type="Proteomes" id="UP000646365"/>
    </source>
</evidence>
<evidence type="ECO:0000256" key="3">
    <source>
        <dbReference type="ARBA" id="ARBA00022989"/>
    </source>
</evidence>
<comment type="caution">
    <text evidence="6">The sequence shown here is derived from an EMBL/GenBank/DDBJ whole genome shotgun (WGS) entry which is preliminary data.</text>
</comment>
<evidence type="ECO:0000256" key="4">
    <source>
        <dbReference type="ARBA" id="ARBA00023136"/>
    </source>
</evidence>
<dbReference type="InterPro" id="IPR006260">
    <property type="entry name" value="TonB/TolA_C"/>
</dbReference>
<feature type="domain" description="TonB C-terminal" evidence="5">
    <location>
        <begin position="4"/>
        <end position="71"/>
    </location>
</feature>
<evidence type="ECO:0000256" key="1">
    <source>
        <dbReference type="ARBA" id="ARBA00004167"/>
    </source>
</evidence>
<evidence type="ECO:0000256" key="2">
    <source>
        <dbReference type="ARBA" id="ARBA00022692"/>
    </source>
</evidence>
<reference evidence="6" key="1">
    <citation type="journal article" date="2014" name="Int. J. Syst. Evol. Microbiol.">
        <title>Complete genome sequence of Corynebacterium casei LMG S-19264T (=DSM 44701T), isolated from a smear-ripened cheese.</title>
        <authorList>
            <consortium name="US DOE Joint Genome Institute (JGI-PGF)"/>
            <person name="Walter F."/>
            <person name="Albersmeier A."/>
            <person name="Kalinowski J."/>
            <person name="Ruckert C."/>
        </authorList>
    </citation>
    <scope>NUCLEOTIDE SEQUENCE</scope>
    <source>
        <strain evidence="6">CGMCC 1.15725</strain>
    </source>
</reference>
<dbReference type="AlphaFoldDB" id="A0A8J3E5S3"/>
<dbReference type="InterPro" id="IPR037682">
    <property type="entry name" value="TonB_C"/>
</dbReference>
<dbReference type="NCBIfam" id="TIGR01352">
    <property type="entry name" value="tonB_Cterm"/>
    <property type="match status" value="1"/>
</dbReference>
<keyword evidence="2" id="KW-0812">Transmembrane</keyword>
<dbReference type="GO" id="GO:0055085">
    <property type="term" value="P:transmembrane transport"/>
    <property type="evidence" value="ECO:0007669"/>
    <property type="project" value="InterPro"/>
</dbReference>
<reference evidence="6" key="2">
    <citation type="submission" date="2020-09" db="EMBL/GenBank/DDBJ databases">
        <authorList>
            <person name="Sun Q."/>
            <person name="Zhou Y."/>
        </authorList>
    </citation>
    <scope>NUCLEOTIDE SEQUENCE</scope>
    <source>
        <strain evidence="6">CGMCC 1.15725</strain>
    </source>
</reference>
<accession>A0A8J3E5S3</accession>
<keyword evidence="3" id="KW-1133">Transmembrane helix</keyword>
<organism evidence="6 7">
    <name type="scientific">Aliidongia dinghuensis</name>
    <dbReference type="NCBI Taxonomy" id="1867774"/>
    <lineage>
        <taxon>Bacteria</taxon>
        <taxon>Pseudomonadati</taxon>
        <taxon>Pseudomonadota</taxon>
        <taxon>Alphaproteobacteria</taxon>
        <taxon>Rhodospirillales</taxon>
        <taxon>Dongiaceae</taxon>
        <taxon>Aliidongia</taxon>
    </lineage>
</organism>
<dbReference type="GO" id="GO:0016020">
    <property type="term" value="C:membrane"/>
    <property type="evidence" value="ECO:0007669"/>
    <property type="project" value="UniProtKB-SubCell"/>
</dbReference>
<keyword evidence="4" id="KW-0472">Membrane</keyword>
<evidence type="ECO:0000313" key="6">
    <source>
        <dbReference type="EMBL" id="GGF49934.1"/>
    </source>
</evidence>
<sequence>MFAQGLNGSADVDCTVTVEGMTKDCVVVSSTNESFAKAALEYVSGARYKPASRNGVPVEQTHHKFHIDFKMP</sequence>
<keyword evidence="7" id="KW-1185">Reference proteome</keyword>
<gene>
    <name evidence="6" type="ORF">GCM10011611_65400</name>
</gene>
<name>A0A8J3E5S3_9PROT</name>
<dbReference type="Pfam" id="PF03544">
    <property type="entry name" value="TonB_C"/>
    <property type="match status" value="1"/>
</dbReference>
<protein>
    <recommendedName>
        <fullName evidence="5">TonB C-terminal domain-containing protein</fullName>
    </recommendedName>
</protein>